<feature type="transmembrane region" description="Helical" evidence="1">
    <location>
        <begin position="56"/>
        <end position="75"/>
    </location>
</feature>
<reference evidence="2" key="1">
    <citation type="submission" date="2022-01" db="EMBL/GenBank/DDBJ databases">
        <authorList>
            <person name="Lagorce A."/>
        </authorList>
    </citation>
    <scope>NUCLEOTIDE SEQUENCE</scope>
    <source>
        <strain evidence="2">Th15_F1_A12</strain>
    </source>
</reference>
<gene>
    <name evidence="2" type="ORF">THF1A12_50326</name>
</gene>
<dbReference type="Proteomes" id="UP001295462">
    <property type="component" value="Unassembled WGS sequence"/>
</dbReference>
<dbReference type="EMBL" id="CAKMUD010000105">
    <property type="protein sequence ID" value="CAH1601912.1"/>
    <property type="molecule type" value="Genomic_DNA"/>
</dbReference>
<organism evidence="2 3">
    <name type="scientific">Vibrio jasicida</name>
    <dbReference type="NCBI Taxonomy" id="766224"/>
    <lineage>
        <taxon>Bacteria</taxon>
        <taxon>Pseudomonadati</taxon>
        <taxon>Pseudomonadota</taxon>
        <taxon>Gammaproteobacteria</taxon>
        <taxon>Vibrionales</taxon>
        <taxon>Vibrionaceae</taxon>
        <taxon>Vibrio</taxon>
    </lineage>
</organism>
<keyword evidence="1" id="KW-1133">Transmembrane helix</keyword>
<keyword evidence="1" id="KW-0812">Transmembrane</keyword>
<evidence type="ECO:0000313" key="2">
    <source>
        <dbReference type="EMBL" id="CAH1601912.1"/>
    </source>
</evidence>
<keyword evidence="1" id="KW-0472">Membrane</keyword>
<comment type="caution">
    <text evidence="2">The sequence shown here is derived from an EMBL/GenBank/DDBJ whole genome shotgun (WGS) entry which is preliminary data.</text>
</comment>
<sequence>MNKNQKNAGQKLIEFFNTKVGKVIAFLYISFSLLMTGIVIFGWFSTGELNVEQARPIITIILPILICLMLMTTELNRKHKS</sequence>
<feature type="transmembrane region" description="Helical" evidence="1">
    <location>
        <begin position="20"/>
        <end position="44"/>
    </location>
</feature>
<dbReference type="RefSeq" id="WP_409589762.1">
    <property type="nucleotide sequence ID" value="NZ_CAKMTZ010000104.1"/>
</dbReference>
<evidence type="ECO:0000256" key="1">
    <source>
        <dbReference type="SAM" id="Phobius"/>
    </source>
</evidence>
<accession>A0AAU9QWD2</accession>
<evidence type="ECO:0000313" key="3">
    <source>
        <dbReference type="Proteomes" id="UP001295462"/>
    </source>
</evidence>
<protein>
    <submittedName>
        <fullName evidence="2">Uncharacterized protein</fullName>
    </submittedName>
</protein>
<proteinExistence type="predicted"/>
<name>A0AAU9QWD2_9VIBR</name>
<dbReference type="AlphaFoldDB" id="A0AAU9QWD2"/>